<dbReference type="AlphaFoldDB" id="A0A0N7KJ60"/>
<accession>A0A0N7KJ60</accession>
<keyword evidence="3 5" id="KW-0472">Membrane</keyword>
<dbReference type="GO" id="GO:0016020">
    <property type="term" value="C:membrane"/>
    <property type="evidence" value="ECO:0007669"/>
    <property type="project" value="InterPro"/>
</dbReference>
<reference evidence="6 7" key="3">
    <citation type="journal article" date="2013" name="Rice">
        <title>Improvement of the Oryza sativa Nipponbare reference genome using next generation sequence and optical map data.</title>
        <authorList>
            <person name="Kawahara Y."/>
            <person name="de la Bastide M."/>
            <person name="Hamilton J.P."/>
            <person name="Kanamori H."/>
            <person name="McCombie W.R."/>
            <person name="Ouyang S."/>
            <person name="Schwartz D.C."/>
            <person name="Tanaka T."/>
            <person name="Wu J."/>
            <person name="Zhou S."/>
            <person name="Childs K.L."/>
            <person name="Davidson R.M."/>
            <person name="Lin H."/>
            <person name="Quesada-Ocampo L."/>
            <person name="Vaillancourt B."/>
            <person name="Sakai H."/>
            <person name="Lee S.S."/>
            <person name="Kim J."/>
            <person name="Numa H."/>
            <person name="Itoh T."/>
            <person name="Buell C.R."/>
            <person name="Matsumoto T."/>
        </authorList>
    </citation>
    <scope>NUCLEOTIDE SEQUENCE [LARGE SCALE GENOMIC DNA]</scope>
    <source>
        <strain evidence="7">cv. Nipponbare</strain>
    </source>
</reference>
<keyword evidence="1 5" id="KW-0812">Transmembrane</keyword>
<dbReference type="Proteomes" id="UP000059680">
    <property type="component" value="Chromosome 4"/>
</dbReference>
<sequence>MGSCNSWKPTLTMVGVVVVFAVMNTLTKMAFNEGMRSTVLITLRQLIATLFLAPIAYFRERKTRPKLTAEILSVPYPMALLLGAAVHHSNIRLRLHQHDSHLHFHCSTALWAGESGPEDRSWHSKSGRHSVRIQRSDDPRSLPGSIAHQARTCCCSIIIVIIFFFCNGGSRRSWQRRRRAQVGDRVGGAAGRFSLLVPVVHPAVEDRQEVPGALLGHCPDVPAQLPSDGCSRVGRRQN</sequence>
<dbReference type="EMBL" id="AP014960">
    <property type="protein sequence ID" value="BAS89513.1"/>
    <property type="molecule type" value="Genomic_DNA"/>
</dbReference>
<evidence type="ECO:0000256" key="3">
    <source>
        <dbReference type="ARBA" id="ARBA00023136"/>
    </source>
</evidence>
<proteinExistence type="predicted"/>
<keyword evidence="7" id="KW-1185">Reference proteome</keyword>
<dbReference type="InParanoid" id="A0A0N7KJ60"/>
<dbReference type="PaxDb" id="39947-A0A0N7KJ60"/>
<feature type="transmembrane region" description="Helical" evidence="5">
    <location>
        <begin position="6"/>
        <end position="26"/>
    </location>
</feature>
<feature type="region of interest" description="Disordered" evidence="4">
    <location>
        <begin position="121"/>
        <end position="143"/>
    </location>
</feature>
<evidence type="ECO:0000256" key="4">
    <source>
        <dbReference type="SAM" id="MobiDB-lite"/>
    </source>
</evidence>
<dbReference type="GO" id="GO:0022857">
    <property type="term" value="F:transmembrane transporter activity"/>
    <property type="evidence" value="ECO:0007669"/>
    <property type="project" value="InterPro"/>
</dbReference>
<evidence type="ECO:0000256" key="5">
    <source>
        <dbReference type="SAM" id="Phobius"/>
    </source>
</evidence>
<feature type="compositionally biased region" description="Basic residues" evidence="4">
    <location>
        <begin position="123"/>
        <end position="132"/>
    </location>
</feature>
<dbReference type="Gramene" id="Os04t0457300-01">
    <property type="protein sequence ID" value="Os04t0457300-01"/>
    <property type="gene ID" value="Os04g0457300"/>
</dbReference>
<feature type="transmembrane region" description="Helical" evidence="5">
    <location>
        <begin position="38"/>
        <end position="58"/>
    </location>
</feature>
<reference evidence="6 7" key="2">
    <citation type="journal article" date="2013" name="Plant Cell Physiol.">
        <title>Rice Annotation Project Database (RAP-DB): an integrative and interactive database for rice genomics.</title>
        <authorList>
            <person name="Sakai H."/>
            <person name="Lee S.S."/>
            <person name="Tanaka T."/>
            <person name="Numa H."/>
            <person name="Kim J."/>
            <person name="Kawahara Y."/>
            <person name="Wakimoto H."/>
            <person name="Yang C.C."/>
            <person name="Iwamoto M."/>
            <person name="Abe T."/>
            <person name="Yamada Y."/>
            <person name="Muto A."/>
            <person name="Inokuchi H."/>
            <person name="Ikemura T."/>
            <person name="Matsumoto T."/>
            <person name="Sasaki T."/>
            <person name="Itoh T."/>
        </authorList>
    </citation>
    <scope>NUCLEOTIDE SEQUENCE [LARGE SCALE GENOMIC DNA]</scope>
    <source>
        <strain evidence="7">cv. Nipponbare</strain>
    </source>
</reference>
<evidence type="ECO:0000256" key="1">
    <source>
        <dbReference type="ARBA" id="ARBA00022692"/>
    </source>
</evidence>
<feature type="transmembrane region" description="Helical" evidence="5">
    <location>
        <begin position="149"/>
        <end position="169"/>
    </location>
</feature>
<name>A0A0N7KJ60_ORYSJ</name>
<dbReference type="InterPro" id="IPR030184">
    <property type="entry name" value="WAT1-related"/>
</dbReference>
<gene>
    <name evidence="6" type="ordered locus">Os04g0457300</name>
    <name evidence="6" type="ORF">OSNPB_040457300</name>
</gene>
<evidence type="ECO:0000256" key="2">
    <source>
        <dbReference type="ARBA" id="ARBA00022989"/>
    </source>
</evidence>
<evidence type="ECO:0000313" key="6">
    <source>
        <dbReference type="EMBL" id="BAS89513.1"/>
    </source>
</evidence>
<organism evidence="6 7">
    <name type="scientific">Oryza sativa subsp. japonica</name>
    <name type="common">Rice</name>
    <dbReference type="NCBI Taxonomy" id="39947"/>
    <lineage>
        <taxon>Eukaryota</taxon>
        <taxon>Viridiplantae</taxon>
        <taxon>Streptophyta</taxon>
        <taxon>Embryophyta</taxon>
        <taxon>Tracheophyta</taxon>
        <taxon>Spermatophyta</taxon>
        <taxon>Magnoliopsida</taxon>
        <taxon>Liliopsida</taxon>
        <taxon>Poales</taxon>
        <taxon>Poaceae</taxon>
        <taxon>BOP clade</taxon>
        <taxon>Oryzoideae</taxon>
        <taxon>Oryzeae</taxon>
        <taxon>Oryzinae</taxon>
        <taxon>Oryza</taxon>
        <taxon>Oryza sativa</taxon>
    </lineage>
</organism>
<protein>
    <submittedName>
        <fullName evidence="6">Os04g0457300 protein</fullName>
    </submittedName>
</protein>
<keyword evidence="2 5" id="KW-1133">Transmembrane helix</keyword>
<evidence type="ECO:0000313" key="7">
    <source>
        <dbReference type="Proteomes" id="UP000059680"/>
    </source>
</evidence>
<dbReference type="PANTHER" id="PTHR31218">
    <property type="entry name" value="WAT1-RELATED PROTEIN"/>
    <property type="match status" value="1"/>
</dbReference>
<reference evidence="7" key="1">
    <citation type="journal article" date="2005" name="Nature">
        <title>The map-based sequence of the rice genome.</title>
        <authorList>
            <consortium name="International rice genome sequencing project (IRGSP)"/>
            <person name="Matsumoto T."/>
            <person name="Wu J."/>
            <person name="Kanamori H."/>
            <person name="Katayose Y."/>
            <person name="Fujisawa M."/>
            <person name="Namiki N."/>
            <person name="Mizuno H."/>
            <person name="Yamamoto K."/>
            <person name="Antonio B.A."/>
            <person name="Baba T."/>
            <person name="Sakata K."/>
            <person name="Nagamura Y."/>
            <person name="Aoki H."/>
            <person name="Arikawa K."/>
            <person name="Arita K."/>
            <person name="Bito T."/>
            <person name="Chiden Y."/>
            <person name="Fujitsuka N."/>
            <person name="Fukunaka R."/>
            <person name="Hamada M."/>
            <person name="Harada C."/>
            <person name="Hayashi A."/>
            <person name="Hijishita S."/>
            <person name="Honda M."/>
            <person name="Hosokawa S."/>
            <person name="Ichikawa Y."/>
            <person name="Idonuma A."/>
            <person name="Iijima M."/>
            <person name="Ikeda M."/>
            <person name="Ikeno M."/>
            <person name="Ito K."/>
            <person name="Ito S."/>
            <person name="Ito T."/>
            <person name="Ito Y."/>
            <person name="Ito Y."/>
            <person name="Iwabuchi A."/>
            <person name="Kamiya K."/>
            <person name="Karasawa W."/>
            <person name="Kurita K."/>
            <person name="Katagiri S."/>
            <person name="Kikuta A."/>
            <person name="Kobayashi H."/>
            <person name="Kobayashi N."/>
            <person name="Machita K."/>
            <person name="Maehara T."/>
            <person name="Masukawa M."/>
            <person name="Mizubayashi T."/>
            <person name="Mukai Y."/>
            <person name="Nagasaki H."/>
            <person name="Nagata Y."/>
            <person name="Naito S."/>
            <person name="Nakashima M."/>
            <person name="Nakama Y."/>
            <person name="Nakamichi Y."/>
            <person name="Nakamura M."/>
            <person name="Meguro A."/>
            <person name="Negishi M."/>
            <person name="Ohta I."/>
            <person name="Ohta T."/>
            <person name="Okamoto M."/>
            <person name="Ono N."/>
            <person name="Saji S."/>
            <person name="Sakaguchi M."/>
            <person name="Sakai K."/>
            <person name="Shibata M."/>
            <person name="Shimokawa T."/>
            <person name="Song J."/>
            <person name="Takazaki Y."/>
            <person name="Terasawa K."/>
            <person name="Tsugane M."/>
            <person name="Tsuji K."/>
            <person name="Ueda S."/>
            <person name="Waki K."/>
            <person name="Yamagata H."/>
            <person name="Yamamoto M."/>
            <person name="Yamamoto S."/>
            <person name="Yamane H."/>
            <person name="Yoshiki S."/>
            <person name="Yoshihara R."/>
            <person name="Yukawa K."/>
            <person name="Zhong H."/>
            <person name="Yano M."/>
            <person name="Yuan Q."/>
            <person name="Ouyang S."/>
            <person name="Liu J."/>
            <person name="Jones K.M."/>
            <person name="Gansberger K."/>
            <person name="Moffat K."/>
            <person name="Hill J."/>
            <person name="Bera J."/>
            <person name="Fadrosh D."/>
            <person name="Jin S."/>
            <person name="Johri S."/>
            <person name="Kim M."/>
            <person name="Overton L."/>
            <person name="Reardon M."/>
            <person name="Tsitrin T."/>
            <person name="Vuong H."/>
            <person name="Weaver B."/>
            <person name="Ciecko A."/>
            <person name="Tallon L."/>
            <person name="Jackson J."/>
            <person name="Pai G."/>
            <person name="Aken S.V."/>
            <person name="Utterback T."/>
            <person name="Reidmuller S."/>
            <person name="Feldblyum T."/>
            <person name="Hsiao J."/>
            <person name="Zismann V."/>
            <person name="Iobst S."/>
            <person name="de Vazeille A.R."/>
            <person name="Buell C.R."/>
            <person name="Ying K."/>
            <person name="Li Y."/>
            <person name="Lu T."/>
            <person name="Huang Y."/>
            <person name="Zhao Q."/>
            <person name="Feng Q."/>
            <person name="Zhang L."/>
            <person name="Zhu J."/>
            <person name="Weng Q."/>
            <person name="Mu J."/>
            <person name="Lu Y."/>
            <person name="Fan D."/>
            <person name="Liu Y."/>
            <person name="Guan J."/>
            <person name="Zhang Y."/>
            <person name="Yu S."/>
            <person name="Liu X."/>
            <person name="Zhang Y."/>
            <person name="Hong G."/>
            <person name="Han B."/>
            <person name="Choisne N."/>
            <person name="Demange N."/>
            <person name="Orjeda G."/>
            <person name="Samain S."/>
            <person name="Cattolico L."/>
            <person name="Pelletier E."/>
            <person name="Couloux A."/>
            <person name="Segurens B."/>
            <person name="Wincker P."/>
            <person name="D'Hont A."/>
            <person name="Scarpelli C."/>
            <person name="Weissenbach J."/>
            <person name="Salanoubat M."/>
            <person name="Quetier F."/>
            <person name="Yu Y."/>
            <person name="Kim H.R."/>
            <person name="Rambo T."/>
            <person name="Currie J."/>
            <person name="Collura K."/>
            <person name="Luo M."/>
            <person name="Yang T."/>
            <person name="Ammiraju J.S.S."/>
            <person name="Engler F."/>
            <person name="Soderlund C."/>
            <person name="Wing R.A."/>
            <person name="Palmer L.E."/>
            <person name="de la Bastide M."/>
            <person name="Spiegel L."/>
            <person name="Nascimento L."/>
            <person name="Zutavern T."/>
            <person name="O'Shaughnessy A."/>
            <person name="Dike S."/>
            <person name="Dedhia N."/>
            <person name="Preston R."/>
            <person name="Balija V."/>
            <person name="McCombie W.R."/>
            <person name="Chow T."/>
            <person name="Chen H."/>
            <person name="Chung M."/>
            <person name="Chen C."/>
            <person name="Shaw J."/>
            <person name="Wu H."/>
            <person name="Hsiao K."/>
            <person name="Chao Y."/>
            <person name="Chu M."/>
            <person name="Cheng C."/>
            <person name="Hour A."/>
            <person name="Lee P."/>
            <person name="Lin S."/>
            <person name="Lin Y."/>
            <person name="Liou J."/>
            <person name="Liu S."/>
            <person name="Hsing Y."/>
            <person name="Raghuvanshi S."/>
            <person name="Mohanty A."/>
            <person name="Bharti A.K."/>
            <person name="Gaur A."/>
            <person name="Gupta V."/>
            <person name="Kumar D."/>
            <person name="Ravi V."/>
            <person name="Vij S."/>
            <person name="Kapur A."/>
            <person name="Khurana P."/>
            <person name="Khurana P."/>
            <person name="Khurana J.P."/>
            <person name="Tyagi A.K."/>
            <person name="Gaikwad K."/>
            <person name="Singh A."/>
            <person name="Dalal V."/>
            <person name="Srivastava S."/>
            <person name="Dixit A."/>
            <person name="Pal A.K."/>
            <person name="Ghazi I.A."/>
            <person name="Yadav M."/>
            <person name="Pandit A."/>
            <person name="Bhargava A."/>
            <person name="Sureshbabu K."/>
            <person name="Batra K."/>
            <person name="Sharma T.R."/>
            <person name="Mohapatra T."/>
            <person name="Singh N.K."/>
            <person name="Messing J."/>
            <person name="Nelson A.B."/>
            <person name="Fuks G."/>
            <person name="Kavchok S."/>
            <person name="Keizer G."/>
            <person name="Linton E."/>
            <person name="Llaca V."/>
            <person name="Song R."/>
            <person name="Tanyolac B."/>
            <person name="Young S."/>
            <person name="Ho-Il K."/>
            <person name="Hahn J.H."/>
            <person name="Sangsakoo G."/>
            <person name="Vanavichit A."/>
            <person name="de Mattos Luiz.A.T."/>
            <person name="Zimmer P.D."/>
            <person name="Malone G."/>
            <person name="Dellagostin O."/>
            <person name="de Oliveira A.C."/>
            <person name="Bevan M."/>
            <person name="Bancroft I."/>
            <person name="Minx P."/>
            <person name="Cordum H."/>
            <person name="Wilson R."/>
            <person name="Cheng Z."/>
            <person name="Jin W."/>
            <person name="Jiang J."/>
            <person name="Leong S.A."/>
            <person name="Iwama H."/>
            <person name="Gojobori T."/>
            <person name="Itoh T."/>
            <person name="Niimura Y."/>
            <person name="Fujii Y."/>
            <person name="Habara T."/>
            <person name="Sakai H."/>
            <person name="Sato Y."/>
            <person name="Wilson G."/>
            <person name="Kumar K."/>
            <person name="McCouch S."/>
            <person name="Juretic N."/>
            <person name="Hoen D."/>
            <person name="Wright S."/>
            <person name="Bruskiewich R."/>
            <person name="Bureau T."/>
            <person name="Miyao A."/>
            <person name="Hirochika H."/>
            <person name="Nishikawa T."/>
            <person name="Kadowaki K."/>
            <person name="Sugiura M."/>
            <person name="Burr B."/>
            <person name="Sasaki T."/>
        </authorList>
    </citation>
    <scope>NUCLEOTIDE SEQUENCE [LARGE SCALE GENOMIC DNA]</scope>
    <source>
        <strain evidence="7">cv. Nipponbare</strain>
    </source>
</reference>